<evidence type="ECO:0008006" key="4">
    <source>
        <dbReference type="Google" id="ProtNLM"/>
    </source>
</evidence>
<dbReference type="AlphaFoldDB" id="A0ABC8T5W9"/>
<organism evidence="2 3">
    <name type="scientific">Ilex paraguariensis</name>
    <name type="common">yerba mate</name>
    <dbReference type="NCBI Taxonomy" id="185542"/>
    <lineage>
        <taxon>Eukaryota</taxon>
        <taxon>Viridiplantae</taxon>
        <taxon>Streptophyta</taxon>
        <taxon>Embryophyta</taxon>
        <taxon>Tracheophyta</taxon>
        <taxon>Spermatophyta</taxon>
        <taxon>Magnoliopsida</taxon>
        <taxon>eudicotyledons</taxon>
        <taxon>Gunneridae</taxon>
        <taxon>Pentapetalae</taxon>
        <taxon>asterids</taxon>
        <taxon>campanulids</taxon>
        <taxon>Aquifoliales</taxon>
        <taxon>Aquifoliaceae</taxon>
        <taxon>Ilex</taxon>
    </lineage>
</organism>
<evidence type="ECO:0000313" key="3">
    <source>
        <dbReference type="Proteomes" id="UP001642360"/>
    </source>
</evidence>
<evidence type="ECO:0000313" key="2">
    <source>
        <dbReference type="EMBL" id="CAK9164806.1"/>
    </source>
</evidence>
<dbReference type="EMBL" id="CAUOFW020004280">
    <property type="protein sequence ID" value="CAK9164806.1"/>
    <property type="molecule type" value="Genomic_DNA"/>
</dbReference>
<sequence length="160" mass="17259">MANSEESSPLLAKQPEVNDEKKSTKHATTTPPPAVVVMKKSPPQVPGEAPYGWTADGLPFGHANVVGQPMPRAHWDSSLFACLGRNDEFCSSDLEICIPIIVGVGEFPVSLPGSCEAFGRSCGCCTSFVEDEEQREQCESACDCATHWFCHPCALCQEAR</sequence>
<gene>
    <name evidence="2" type="ORF">ILEXP_LOCUS33955</name>
</gene>
<reference evidence="2 3" key="1">
    <citation type="submission" date="2024-02" db="EMBL/GenBank/DDBJ databases">
        <authorList>
            <person name="Vignale AGUSTIN F."/>
            <person name="Sosa J E."/>
            <person name="Modenutti C."/>
        </authorList>
    </citation>
    <scope>NUCLEOTIDE SEQUENCE [LARGE SCALE GENOMIC DNA]</scope>
</reference>
<protein>
    <recommendedName>
        <fullName evidence="4">Cell number regulator 8</fullName>
    </recommendedName>
</protein>
<keyword evidence="3" id="KW-1185">Reference proteome</keyword>
<comment type="caution">
    <text evidence="2">The sequence shown here is derived from an EMBL/GenBank/DDBJ whole genome shotgun (WGS) entry which is preliminary data.</text>
</comment>
<feature type="region of interest" description="Disordered" evidence="1">
    <location>
        <begin position="1"/>
        <end position="37"/>
    </location>
</feature>
<accession>A0ABC8T5W9</accession>
<proteinExistence type="predicted"/>
<name>A0ABC8T5W9_9AQUA</name>
<evidence type="ECO:0000256" key="1">
    <source>
        <dbReference type="SAM" id="MobiDB-lite"/>
    </source>
</evidence>
<dbReference type="Proteomes" id="UP001642360">
    <property type="component" value="Unassembled WGS sequence"/>
</dbReference>